<evidence type="ECO:0000313" key="1">
    <source>
        <dbReference type="EMBL" id="KAH9681181.1"/>
    </source>
</evidence>
<sequence length="350" mass="38937">MLPTRYSSKYDPLAQPCMSLIGNQYMLTKVGSKSVQRKIKKVGYKVNNPARLQPACAHTGHVISKDDDDRLKTILGCVSKDDNKIKTMLLGRVKSEDDNKLKSFQAGFLKNLKSLYRFTRPNTLNGLVIAVTSICCLPLQNLGDLTPTFFMEVFKTVVPAALMAIYMTAINQLVDVKIDKINKPDLPLASGDFSIKTGVAITLTCAMMSLAMGIMIGSPPLAWGLILWFILVTAYSIDLPFLRWKRNAFLAAISIMIGYGVGIQFSFFIHIQKYVLGRPVVITRSLIFTTGVITCMSLAKALLKDLHDVDGDKEYGIRTFSVVLGKERVSKLNTMLFIVIIYLFQEASRD</sequence>
<keyword evidence="2" id="KW-1185">Reference proteome</keyword>
<dbReference type="EMBL" id="CM039178">
    <property type="protein sequence ID" value="KAH9681181.1"/>
    <property type="molecule type" value="Genomic_DNA"/>
</dbReference>
<organism evidence="1 2">
    <name type="scientific">Citrus sinensis</name>
    <name type="common">Sweet orange</name>
    <name type="synonym">Citrus aurantium var. sinensis</name>
    <dbReference type="NCBI Taxonomy" id="2711"/>
    <lineage>
        <taxon>Eukaryota</taxon>
        <taxon>Viridiplantae</taxon>
        <taxon>Streptophyta</taxon>
        <taxon>Embryophyta</taxon>
        <taxon>Tracheophyta</taxon>
        <taxon>Spermatophyta</taxon>
        <taxon>Magnoliopsida</taxon>
        <taxon>eudicotyledons</taxon>
        <taxon>Gunneridae</taxon>
        <taxon>Pentapetalae</taxon>
        <taxon>rosids</taxon>
        <taxon>malvids</taxon>
        <taxon>Sapindales</taxon>
        <taxon>Rutaceae</taxon>
        <taxon>Aurantioideae</taxon>
        <taxon>Citrus</taxon>
    </lineage>
</organism>
<evidence type="ECO:0000313" key="2">
    <source>
        <dbReference type="Proteomes" id="UP000829398"/>
    </source>
</evidence>
<accession>A0ACB8I2B7</accession>
<dbReference type="Proteomes" id="UP000829398">
    <property type="component" value="Chromosome 9"/>
</dbReference>
<proteinExistence type="predicted"/>
<name>A0ACB8I2B7_CITSI</name>
<protein>
    <submittedName>
        <fullName evidence="1">Homogentisate phytyltransferase 1</fullName>
    </submittedName>
</protein>
<reference evidence="2" key="1">
    <citation type="journal article" date="2023" name="Hortic. Res.">
        <title>A chromosome-level phased genome enabling allele-level studies in sweet orange: a case study on citrus Huanglongbing tolerance.</title>
        <authorList>
            <person name="Wu B."/>
            <person name="Yu Q."/>
            <person name="Deng Z."/>
            <person name="Duan Y."/>
            <person name="Luo F."/>
            <person name="Gmitter F. Jr."/>
        </authorList>
    </citation>
    <scope>NUCLEOTIDE SEQUENCE [LARGE SCALE GENOMIC DNA]</scope>
    <source>
        <strain evidence="2">cv. Valencia</strain>
    </source>
</reference>
<gene>
    <name evidence="1" type="ORF">KPL71_026872</name>
</gene>
<comment type="caution">
    <text evidence="1">The sequence shown here is derived from an EMBL/GenBank/DDBJ whole genome shotgun (WGS) entry which is preliminary data.</text>
</comment>